<protein>
    <recommendedName>
        <fullName evidence="1">Reverse transcriptase domain-containing protein</fullName>
    </recommendedName>
</protein>
<dbReference type="PROSITE" id="PS50878">
    <property type="entry name" value="RT_POL"/>
    <property type="match status" value="1"/>
</dbReference>
<sequence>MERGGGFFRLNAQNLEDAGLIEWVGQHLKDWEETKHLFPSPEEWMDEGMAIISSVLNVCSKILARSKNKEEAECKRRVEEAEERMERHPISALAWAAERERRLAIWENLKLAKERRWAELLKEKGIETNDKMSKESFQSLLPRRSAQQMVELKHPFDGAAPAASLAAGMLEHARLYYEDILTTRRPQDEITTDLTTISNIWEDTSVKVATPAKLDLDRPITLEETTQTLKSMARGKSPGMDGLTVEFYSQCWGVMGPPLVEVYNGVLTGGKLGKRMTHGVISLLFKKGDKAEVRNWRPISLLNVSYKILAKTLARRLGHHLPSLVEKDQGAFVRRRSIFNNIVTVVEVLKVVQAEDLNTAILLIDLEKAYDKVGWTFVMTTLRHMGFGEGFCKWVVALYTLSTSAVMVNGFLSSSFRLSRSLRQGCPLAPLLFVLQMEVLLNCIRRHPQIRGLRLHDAVECKVKALADDLFTVCENAVPALTTLKETMQEYSVLSEASVNWTESYYLLPHQFELEVEWGMKRVKQGEEERFLGVLLSLHAEASAQRSLLQSRIAARLNLWGSAWHLSLIGRALVANVALFSILWFVCMVREIADGVFAAVRRLVARFLWKPRSKNEEGFITKVSWELISFSRKEGGLGMWDPARKNKAQLRSWLCKVAMADSREDWVTLAERLLMREWGLSRPEDVWACFFMKSFRRKRLKSQFWRAVMRAWKDLPPELPSNPLTKDEVLVQ</sequence>
<reference evidence="2 3" key="1">
    <citation type="journal article" date="2018" name="Cell">
        <title>The Chara Genome: Secondary Complexity and Implications for Plant Terrestrialization.</title>
        <authorList>
            <person name="Nishiyama T."/>
            <person name="Sakayama H."/>
            <person name="Vries J.D."/>
            <person name="Buschmann H."/>
            <person name="Saint-Marcoux D."/>
            <person name="Ullrich K.K."/>
            <person name="Haas F.B."/>
            <person name="Vanderstraeten L."/>
            <person name="Becker D."/>
            <person name="Lang D."/>
            <person name="Vosolsobe S."/>
            <person name="Rombauts S."/>
            <person name="Wilhelmsson P.K.I."/>
            <person name="Janitza P."/>
            <person name="Kern R."/>
            <person name="Heyl A."/>
            <person name="Rumpler F."/>
            <person name="Villalobos L.I.A.C."/>
            <person name="Clay J.M."/>
            <person name="Skokan R."/>
            <person name="Toyoda A."/>
            <person name="Suzuki Y."/>
            <person name="Kagoshima H."/>
            <person name="Schijlen E."/>
            <person name="Tajeshwar N."/>
            <person name="Catarino B."/>
            <person name="Hetherington A.J."/>
            <person name="Saltykova A."/>
            <person name="Bonnot C."/>
            <person name="Breuninger H."/>
            <person name="Symeonidi A."/>
            <person name="Radhakrishnan G.V."/>
            <person name="Van Nieuwerburgh F."/>
            <person name="Deforce D."/>
            <person name="Chang C."/>
            <person name="Karol K.G."/>
            <person name="Hedrich R."/>
            <person name="Ulvskov P."/>
            <person name="Glockner G."/>
            <person name="Delwiche C.F."/>
            <person name="Petrasek J."/>
            <person name="Van de Peer Y."/>
            <person name="Friml J."/>
            <person name="Beilby M."/>
            <person name="Dolan L."/>
            <person name="Kohara Y."/>
            <person name="Sugano S."/>
            <person name="Fujiyama A."/>
            <person name="Delaux P.-M."/>
            <person name="Quint M."/>
            <person name="TheiBen G."/>
            <person name="Hagemann M."/>
            <person name="Harholt J."/>
            <person name="Dunand C."/>
            <person name="Zachgo S."/>
            <person name="Langdale J."/>
            <person name="Maumus F."/>
            <person name="Straeten D.V.D."/>
            <person name="Gould S.B."/>
            <person name="Rensing S.A."/>
        </authorList>
    </citation>
    <scope>NUCLEOTIDE SEQUENCE [LARGE SCALE GENOMIC DNA]</scope>
    <source>
        <strain evidence="2 3">S276</strain>
    </source>
</reference>
<dbReference type="EMBL" id="BFEA01000165">
    <property type="protein sequence ID" value="GBG72440.1"/>
    <property type="molecule type" value="Genomic_DNA"/>
</dbReference>
<dbReference type="CDD" id="cd01650">
    <property type="entry name" value="RT_nLTR_like"/>
    <property type="match status" value="1"/>
</dbReference>
<accession>A0A388KQU4</accession>
<dbReference type="PANTHER" id="PTHR19446">
    <property type="entry name" value="REVERSE TRANSCRIPTASES"/>
    <property type="match status" value="1"/>
</dbReference>
<dbReference type="InterPro" id="IPR000477">
    <property type="entry name" value="RT_dom"/>
</dbReference>
<dbReference type="AlphaFoldDB" id="A0A388KQU4"/>
<dbReference type="OrthoDB" id="416119at2759"/>
<dbReference type="InterPro" id="IPR043502">
    <property type="entry name" value="DNA/RNA_pol_sf"/>
</dbReference>
<dbReference type="Proteomes" id="UP000265515">
    <property type="component" value="Unassembled WGS sequence"/>
</dbReference>
<organism evidence="2 3">
    <name type="scientific">Chara braunii</name>
    <name type="common">Braun's stonewort</name>
    <dbReference type="NCBI Taxonomy" id="69332"/>
    <lineage>
        <taxon>Eukaryota</taxon>
        <taxon>Viridiplantae</taxon>
        <taxon>Streptophyta</taxon>
        <taxon>Charophyceae</taxon>
        <taxon>Charales</taxon>
        <taxon>Characeae</taxon>
        <taxon>Chara</taxon>
    </lineage>
</organism>
<comment type="caution">
    <text evidence="2">The sequence shown here is derived from an EMBL/GenBank/DDBJ whole genome shotgun (WGS) entry which is preliminary data.</text>
</comment>
<keyword evidence="3" id="KW-1185">Reference proteome</keyword>
<dbReference type="STRING" id="69332.A0A388KQU4"/>
<evidence type="ECO:0000313" key="2">
    <source>
        <dbReference type="EMBL" id="GBG72440.1"/>
    </source>
</evidence>
<dbReference type="OMA" id="HDAVECK"/>
<dbReference type="Gramene" id="GBG72440">
    <property type="protein sequence ID" value="GBG72440"/>
    <property type="gene ID" value="CBR_g12016"/>
</dbReference>
<dbReference type="SUPFAM" id="SSF56672">
    <property type="entry name" value="DNA/RNA polymerases"/>
    <property type="match status" value="1"/>
</dbReference>
<feature type="domain" description="Reverse transcriptase" evidence="1">
    <location>
        <begin position="265"/>
        <end position="536"/>
    </location>
</feature>
<proteinExistence type="predicted"/>
<evidence type="ECO:0000313" key="3">
    <source>
        <dbReference type="Proteomes" id="UP000265515"/>
    </source>
</evidence>
<gene>
    <name evidence="2" type="ORF">CBR_g12016</name>
</gene>
<name>A0A388KQU4_CHABU</name>
<evidence type="ECO:0000259" key="1">
    <source>
        <dbReference type="PROSITE" id="PS50878"/>
    </source>
</evidence>
<dbReference type="Pfam" id="PF00078">
    <property type="entry name" value="RVT_1"/>
    <property type="match status" value="1"/>
</dbReference>